<dbReference type="GO" id="GO:0032259">
    <property type="term" value="P:methylation"/>
    <property type="evidence" value="ECO:0007669"/>
    <property type="project" value="UniProtKB-KW"/>
</dbReference>
<keyword evidence="3" id="KW-0949">S-adenosyl-L-methionine</keyword>
<evidence type="ECO:0000313" key="5">
    <source>
        <dbReference type="EMBL" id="RMI33388.1"/>
    </source>
</evidence>
<evidence type="ECO:0000256" key="2">
    <source>
        <dbReference type="ARBA" id="ARBA00022679"/>
    </source>
</evidence>
<dbReference type="InterPro" id="IPR029063">
    <property type="entry name" value="SAM-dependent_MTases_sf"/>
</dbReference>
<dbReference type="RefSeq" id="WP_122187585.1">
    <property type="nucleotide sequence ID" value="NZ_RFFH01000003.1"/>
</dbReference>
<dbReference type="OrthoDB" id="6064711at2"/>
<dbReference type="InterPro" id="IPR041698">
    <property type="entry name" value="Methyltransf_25"/>
</dbReference>
<sequence>MRLIPQLPAALHWDHNAHYHALLLRALPERMDRALDVGCGTGVFARKLAARAGAVDGIDRSAAMIDLARAEGGTVRWVHGDVMDSVDLAPDGYDAVTAISSLHHMPLRPALARLGSLVRPGGTLAVIGIPRVTGREVPWEAISLPANAVMGVLRAAQGRAGKWQDIGMPMLDPTTTTADVRSAARDLLPSAVVRRHLFWRYSLIWHKPA</sequence>
<dbReference type="EMBL" id="RFFH01000003">
    <property type="protein sequence ID" value="RMI33388.1"/>
    <property type="molecule type" value="Genomic_DNA"/>
</dbReference>
<evidence type="ECO:0000256" key="1">
    <source>
        <dbReference type="ARBA" id="ARBA00022603"/>
    </source>
</evidence>
<name>A0A3M2LFC9_9NOCA</name>
<dbReference type="GO" id="GO:0008168">
    <property type="term" value="F:methyltransferase activity"/>
    <property type="evidence" value="ECO:0007669"/>
    <property type="project" value="UniProtKB-KW"/>
</dbReference>
<comment type="caution">
    <text evidence="5">The sequence shown here is derived from an EMBL/GenBank/DDBJ whole genome shotgun (WGS) entry which is preliminary data.</text>
</comment>
<dbReference type="PANTHER" id="PTHR43464:SF19">
    <property type="entry name" value="UBIQUINONE BIOSYNTHESIS O-METHYLTRANSFERASE, MITOCHONDRIAL"/>
    <property type="match status" value="1"/>
</dbReference>
<dbReference type="PANTHER" id="PTHR43464">
    <property type="entry name" value="METHYLTRANSFERASE"/>
    <property type="match status" value="1"/>
</dbReference>
<dbReference type="SUPFAM" id="SSF53335">
    <property type="entry name" value="S-adenosyl-L-methionine-dependent methyltransferases"/>
    <property type="match status" value="1"/>
</dbReference>
<keyword evidence="6" id="KW-1185">Reference proteome</keyword>
<reference evidence="5 6" key="1">
    <citation type="submission" date="2018-10" db="EMBL/GenBank/DDBJ databases">
        <title>Isolation from cow dung.</title>
        <authorList>
            <person name="Ling L."/>
        </authorList>
    </citation>
    <scope>NUCLEOTIDE SEQUENCE [LARGE SCALE GENOMIC DNA]</scope>
    <source>
        <strain evidence="5 6">NEAU-LL90</strain>
    </source>
</reference>
<keyword evidence="1 5" id="KW-0489">Methyltransferase</keyword>
<keyword evidence="2 5" id="KW-0808">Transferase</keyword>
<dbReference type="Gene3D" id="3.40.50.150">
    <property type="entry name" value="Vaccinia Virus protein VP39"/>
    <property type="match status" value="1"/>
</dbReference>
<dbReference type="CDD" id="cd02440">
    <property type="entry name" value="AdoMet_MTases"/>
    <property type="match status" value="1"/>
</dbReference>
<evidence type="ECO:0000256" key="3">
    <source>
        <dbReference type="ARBA" id="ARBA00022691"/>
    </source>
</evidence>
<organism evidence="5 6">
    <name type="scientific">Nocardia stercoris</name>
    <dbReference type="NCBI Taxonomy" id="2483361"/>
    <lineage>
        <taxon>Bacteria</taxon>
        <taxon>Bacillati</taxon>
        <taxon>Actinomycetota</taxon>
        <taxon>Actinomycetes</taxon>
        <taxon>Mycobacteriales</taxon>
        <taxon>Nocardiaceae</taxon>
        <taxon>Nocardia</taxon>
    </lineage>
</organism>
<gene>
    <name evidence="5" type="ORF">EBN03_09535</name>
</gene>
<evidence type="ECO:0000313" key="6">
    <source>
        <dbReference type="Proteomes" id="UP000279275"/>
    </source>
</evidence>
<accession>A0A3M2LFC9</accession>
<dbReference type="Proteomes" id="UP000279275">
    <property type="component" value="Unassembled WGS sequence"/>
</dbReference>
<evidence type="ECO:0000259" key="4">
    <source>
        <dbReference type="Pfam" id="PF13649"/>
    </source>
</evidence>
<dbReference type="AlphaFoldDB" id="A0A3M2LFC9"/>
<protein>
    <submittedName>
        <fullName evidence="5">Class I SAM-dependent methyltransferase</fullName>
    </submittedName>
</protein>
<dbReference type="Pfam" id="PF13649">
    <property type="entry name" value="Methyltransf_25"/>
    <property type="match status" value="1"/>
</dbReference>
<proteinExistence type="predicted"/>
<feature type="domain" description="Methyltransferase" evidence="4">
    <location>
        <begin position="35"/>
        <end position="122"/>
    </location>
</feature>